<keyword evidence="4" id="KW-0812">Transmembrane</keyword>
<protein>
    <submittedName>
        <fullName evidence="6">Helix-turn-helix domain-containing protein</fullName>
    </submittedName>
</protein>
<keyword evidence="4" id="KW-1133">Transmembrane helix</keyword>
<keyword evidence="3" id="KW-0804">Transcription</keyword>
<keyword evidence="2" id="KW-0238">DNA-binding</keyword>
<dbReference type="PANTHER" id="PTHR43280">
    <property type="entry name" value="ARAC-FAMILY TRANSCRIPTIONAL REGULATOR"/>
    <property type="match status" value="1"/>
</dbReference>
<dbReference type="RefSeq" id="WP_377246444.1">
    <property type="nucleotide sequence ID" value="NZ_JBHLXP010000004.1"/>
</dbReference>
<evidence type="ECO:0000256" key="2">
    <source>
        <dbReference type="ARBA" id="ARBA00023125"/>
    </source>
</evidence>
<dbReference type="Proteomes" id="UP001589813">
    <property type="component" value="Unassembled WGS sequence"/>
</dbReference>
<dbReference type="PROSITE" id="PS00041">
    <property type="entry name" value="HTH_ARAC_FAMILY_1"/>
    <property type="match status" value="1"/>
</dbReference>
<dbReference type="Gene3D" id="1.10.10.60">
    <property type="entry name" value="Homeodomain-like"/>
    <property type="match status" value="1"/>
</dbReference>
<reference evidence="6 7" key="1">
    <citation type="submission" date="2024-09" db="EMBL/GenBank/DDBJ databases">
        <authorList>
            <person name="Sun Q."/>
            <person name="Mori K."/>
        </authorList>
    </citation>
    <scope>NUCLEOTIDE SEQUENCE [LARGE SCALE GENOMIC DNA]</scope>
    <source>
        <strain evidence="6 7">KCTC 23315</strain>
    </source>
</reference>
<dbReference type="Pfam" id="PF12833">
    <property type="entry name" value="HTH_18"/>
    <property type="match status" value="1"/>
</dbReference>
<dbReference type="EMBL" id="JBHLXP010000004">
    <property type="protein sequence ID" value="MFC0049835.1"/>
    <property type="molecule type" value="Genomic_DNA"/>
</dbReference>
<feature type="domain" description="HTH araC/xylS-type" evidence="5">
    <location>
        <begin position="235"/>
        <end position="334"/>
    </location>
</feature>
<feature type="transmembrane region" description="Helical" evidence="4">
    <location>
        <begin position="162"/>
        <end position="180"/>
    </location>
</feature>
<dbReference type="InterPro" id="IPR018060">
    <property type="entry name" value="HTH_AraC"/>
</dbReference>
<proteinExistence type="predicted"/>
<gene>
    <name evidence="6" type="ORF">ACFFJP_16160</name>
</gene>
<dbReference type="SMART" id="SM00342">
    <property type="entry name" value="HTH_ARAC"/>
    <property type="match status" value="1"/>
</dbReference>
<keyword evidence="4" id="KW-0472">Membrane</keyword>
<evidence type="ECO:0000256" key="1">
    <source>
        <dbReference type="ARBA" id="ARBA00023015"/>
    </source>
</evidence>
<dbReference type="PROSITE" id="PS01124">
    <property type="entry name" value="HTH_ARAC_FAMILY_2"/>
    <property type="match status" value="1"/>
</dbReference>
<feature type="transmembrane region" description="Helical" evidence="4">
    <location>
        <begin position="6"/>
        <end position="26"/>
    </location>
</feature>
<feature type="transmembrane region" description="Helical" evidence="4">
    <location>
        <begin position="186"/>
        <end position="206"/>
    </location>
</feature>
<feature type="transmembrane region" description="Helical" evidence="4">
    <location>
        <begin position="128"/>
        <end position="150"/>
    </location>
</feature>
<organism evidence="6 7">
    <name type="scientific">Rheinheimera tilapiae</name>
    <dbReference type="NCBI Taxonomy" id="875043"/>
    <lineage>
        <taxon>Bacteria</taxon>
        <taxon>Pseudomonadati</taxon>
        <taxon>Pseudomonadota</taxon>
        <taxon>Gammaproteobacteria</taxon>
        <taxon>Chromatiales</taxon>
        <taxon>Chromatiaceae</taxon>
        <taxon>Rheinheimera</taxon>
    </lineage>
</organism>
<name>A0ABV6BG41_9GAMM</name>
<evidence type="ECO:0000259" key="5">
    <source>
        <dbReference type="PROSITE" id="PS01124"/>
    </source>
</evidence>
<keyword evidence="7" id="KW-1185">Reference proteome</keyword>
<feature type="transmembrane region" description="Helical" evidence="4">
    <location>
        <begin position="64"/>
        <end position="83"/>
    </location>
</feature>
<dbReference type="InterPro" id="IPR018062">
    <property type="entry name" value="HTH_AraC-typ_CS"/>
</dbReference>
<feature type="transmembrane region" description="Helical" evidence="4">
    <location>
        <begin position="38"/>
        <end position="58"/>
    </location>
</feature>
<dbReference type="InterPro" id="IPR009057">
    <property type="entry name" value="Homeodomain-like_sf"/>
</dbReference>
<dbReference type="PANTHER" id="PTHR43280:SF2">
    <property type="entry name" value="HTH-TYPE TRANSCRIPTIONAL REGULATOR EXSA"/>
    <property type="match status" value="1"/>
</dbReference>
<sequence>MLSEHLLFFFSALGAFNGVTLALYLWWSGKASLAQRALAVLILMVSVRTGKSVAFYFLPDTPALVMQAGLTACLLIGPALYFFTRASLSSVTTLGRAELAHAMVLAVTAITLNLLWPYAEYAAIWHGFIVKSGNLLWLLYLLVCSALLVQQRHRLPAGSAKQLLLAVHAGLWLIWLAYYTSGFTSYIVGALSFSLLLYLCVAVAWAKRHGQAPVEPYQDRRIPAAEAASELQALADLMTRERLYLDPSLTLARVSRRLGLPQARLSQLLNDNNGTSFKQYVAQLRVSETQRLLLEQPGQTLEAIAEAAGFQSLSTFYAAFKKANGCTPALFRERHLAREQRV</sequence>
<evidence type="ECO:0000313" key="6">
    <source>
        <dbReference type="EMBL" id="MFC0049835.1"/>
    </source>
</evidence>
<evidence type="ECO:0000313" key="7">
    <source>
        <dbReference type="Proteomes" id="UP001589813"/>
    </source>
</evidence>
<dbReference type="SUPFAM" id="SSF46689">
    <property type="entry name" value="Homeodomain-like"/>
    <property type="match status" value="1"/>
</dbReference>
<evidence type="ECO:0000256" key="3">
    <source>
        <dbReference type="ARBA" id="ARBA00023163"/>
    </source>
</evidence>
<evidence type="ECO:0000256" key="4">
    <source>
        <dbReference type="SAM" id="Phobius"/>
    </source>
</evidence>
<accession>A0ABV6BG41</accession>
<comment type="caution">
    <text evidence="6">The sequence shown here is derived from an EMBL/GenBank/DDBJ whole genome shotgun (WGS) entry which is preliminary data.</text>
</comment>
<keyword evidence="1" id="KW-0805">Transcription regulation</keyword>
<feature type="transmembrane region" description="Helical" evidence="4">
    <location>
        <begin position="95"/>
        <end position="116"/>
    </location>
</feature>